<dbReference type="Proteomes" id="UP000675554">
    <property type="component" value="Unassembled WGS sequence"/>
</dbReference>
<dbReference type="InterPro" id="IPR010427">
    <property type="entry name" value="DUF1023"/>
</dbReference>
<accession>A0A8T4IJQ5</accession>
<dbReference type="AlphaFoldDB" id="A0A8T4IJQ5"/>
<keyword evidence="4" id="KW-1185">Reference proteome</keyword>
<gene>
    <name evidence="3" type="ORF">KDA82_03735</name>
</gene>
<reference evidence="3" key="1">
    <citation type="submission" date="2021-04" db="EMBL/GenBank/DDBJ databases">
        <title>Sequencing of actinobacteria type strains.</title>
        <authorList>
            <person name="Nguyen G.-S."/>
            <person name="Wentzel A."/>
        </authorList>
    </citation>
    <scope>NUCLEOTIDE SEQUENCE</scope>
    <source>
        <strain evidence="3">DSM 42095</strain>
    </source>
</reference>
<evidence type="ECO:0000313" key="4">
    <source>
        <dbReference type="Proteomes" id="UP000675554"/>
    </source>
</evidence>
<evidence type="ECO:0000313" key="3">
    <source>
        <dbReference type="EMBL" id="MBR7672158.1"/>
    </source>
</evidence>
<protein>
    <recommendedName>
        <fullName evidence="2">DUF1023 domain-containing protein</fullName>
    </recommendedName>
</protein>
<feature type="region of interest" description="Disordered" evidence="1">
    <location>
        <begin position="112"/>
        <end position="139"/>
    </location>
</feature>
<dbReference type="EMBL" id="JAGSMN010000073">
    <property type="protein sequence ID" value="MBR7672158.1"/>
    <property type="molecule type" value="Genomic_DNA"/>
</dbReference>
<proteinExistence type="predicted"/>
<organism evidence="3 4">
    <name type="scientific">Streptomyces daliensis</name>
    <dbReference type="NCBI Taxonomy" id="299421"/>
    <lineage>
        <taxon>Bacteria</taxon>
        <taxon>Bacillati</taxon>
        <taxon>Actinomycetota</taxon>
        <taxon>Actinomycetes</taxon>
        <taxon>Kitasatosporales</taxon>
        <taxon>Streptomycetaceae</taxon>
        <taxon>Streptomyces</taxon>
    </lineage>
</organism>
<comment type="caution">
    <text evidence="3">The sequence shown here is derived from an EMBL/GenBank/DDBJ whole genome shotgun (WGS) entry which is preliminary data.</text>
</comment>
<feature type="domain" description="DUF1023" evidence="2">
    <location>
        <begin position="355"/>
        <end position="523"/>
    </location>
</feature>
<evidence type="ECO:0000256" key="1">
    <source>
        <dbReference type="SAM" id="MobiDB-lite"/>
    </source>
</evidence>
<sequence length="589" mass="63232">MDYKTLSSLKPGEFEDAADGYRDTSDMAGAARDRVEKQVGAKMREALVGKAPNKALGQLAELAKNFHYIETECGLISTALNALASDLRAAKKKLDGAVEDARAAHFTVEPDGSVRYPAGGDEVDGEEPEGGTVVGTTQEQTRTEYDQAARAAPNPNRARAQEFADRIAAAVQEATEADEKWAPKLRHLRADDDLEVSYADWADVQKDMGGVRKSAEEYLDGIKEPPGNGSPKENAAWWKGLSEDERADYVSLHPASVGKMDGIPADVRDDANRVVLAEKRGQYEMKLAAIGPEPWPKYVNGGGQVGMVQSDEWIAWHKKAKPYIDSIDGMKAIENRFASTGRNGLPPAYLMRFSPEGNGRAIVANGNPDTADHTAVYVPGTTSNLGKIDGDLERSNSLWRSTQSLDPDSKVSTITWLGYDAPQDIVKDSPQSHYADEGAPAFNRFMDGLAAANTTDSGGHHTAVGHSYGTTLIGSAARQGELNADDVVFAGSPGVQVGEASELDVPKGHVWNEEAEGDAVPDIGRYGHGGSQWNIGGGTQLIPSDDAFGARQMQTDTEGHSDYWSPGSRSLRNQAAVVIGEYGRVTIED</sequence>
<dbReference type="Pfam" id="PF06259">
    <property type="entry name" value="Abhydrolase_8"/>
    <property type="match status" value="1"/>
</dbReference>
<evidence type="ECO:0000259" key="2">
    <source>
        <dbReference type="Pfam" id="PF06259"/>
    </source>
</evidence>
<feature type="compositionally biased region" description="Low complexity" evidence="1">
    <location>
        <begin position="130"/>
        <end position="139"/>
    </location>
</feature>
<name>A0A8T4IJQ5_9ACTN</name>